<dbReference type="EMBL" id="CP002042">
    <property type="protein sequence ID" value="ADH62545.1"/>
    <property type="molecule type" value="Genomic_DNA"/>
</dbReference>
<proteinExistence type="predicted"/>
<dbReference type="GO" id="GO:0006417">
    <property type="term" value="P:regulation of translation"/>
    <property type="evidence" value="ECO:0007669"/>
    <property type="project" value="TreeGrafter"/>
</dbReference>
<dbReference type="AlphaFoldDB" id="D7BAM3"/>
<dbReference type="PANTHER" id="PTHR37461">
    <property type="entry name" value="ANTI-SIGMA-K FACTOR RSKA"/>
    <property type="match status" value="1"/>
</dbReference>
<evidence type="ECO:0000256" key="3">
    <source>
        <dbReference type="ARBA" id="ARBA00022475"/>
    </source>
</evidence>
<dbReference type="HOGENOM" id="CLU_075802_4_0_0"/>
<dbReference type="GO" id="GO:0005886">
    <property type="term" value="C:plasma membrane"/>
    <property type="evidence" value="ECO:0007669"/>
    <property type="project" value="UniProtKB-SubCell"/>
</dbReference>
<keyword evidence="12" id="KW-1185">Reference proteome</keyword>
<evidence type="ECO:0000256" key="5">
    <source>
        <dbReference type="ARBA" id="ARBA00022989"/>
    </source>
</evidence>
<feature type="transmembrane region" description="Helical" evidence="9">
    <location>
        <begin position="77"/>
        <end position="98"/>
    </location>
</feature>
<dbReference type="InterPro" id="IPR018764">
    <property type="entry name" value="RskA_C"/>
</dbReference>
<dbReference type="eggNOG" id="COG5343">
    <property type="taxonomic scope" value="Bacteria"/>
</dbReference>
<gene>
    <name evidence="11" type="ordered locus">Mesil_0625</name>
</gene>
<name>D7BAM3_ALLS1</name>
<dbReference type="STRING" id="526227.Mesil_0625"/>
<dbReference type="OrthoDB" id="26094at2"/>
<evidence type="ECO:0000313" key="12">
    <source>
        <dbReference type="Proteomes" id="UP000001916"/>
    </source>
</evidence>
<keyword evidence="3" id="KW-1003">Cell membrane</keyword>
<evidence type="ECO:0000256" key="2">
    <source>
        <dbReference type="ARBA" id="ARBA00004236"/>
    </source>
</evidence>
<dbReference type="InterPro" id="IPR051474">
    <property type="entry name" value="Anti-sigma-K/W_factor"/>
</dbReference>
<keyword evidence="5 9" id="KW-1133">Transmembrane helix</keyword>
<dbReference type="GO" id="GO:0016989">
    <property type="term" value="F:sigma factor antagonist activity"/>
    <property type="evidence" value="ECO:0007669"/>
    <property type="project" value="TreeGrafter"/>
</dbReference>
<accession>D7BAM3</accession>
<organism evidence="11 12">
    <name type="scientific">Allomeiothermus silvanus (strain ATCC 700542 / DSM 9946 / NBRC 106475 / NCIMB 13440 / VI-R2)</name>
    <name type="common">Thermus silvanus</name>
    <dbReference type="NCBI Taxonomy" id="526227"/>
    <lineage>
        <taxon>Bacteria</taxon>
        <taxon>Thermotogati</taxon>
        <taxon>Deinococcota</taxon>
        <taxon>Deinococci</taxon>
        <taxon>Thermales</taxon>
        <taxon>Thermaceae</taxon>
        <taxon>Allomeiothermus</taxon>
    </lineage>
</organism>
<dbReference type="KEGG" id="msv:Mesil_0625"/>
<comment type="subcellular location">
    <subcellularLocation>
        <location evidence="2">Cell membrane</location>
    </subcellularLocation>
    <subcellularLocation>
        <location evidence="1">Membrane</location>
        <topology evidence="1">Single-pass membrane protein</topology>
    </subcellularLocation>
</comment>
<sequence length="206" mass="22337">MEVGEIREMLPLYALGALHEEERRAVEAGLEAFPELWEELRALQAAADQLALSLPPEPLPPGLEERILARPRPRRSWLAWFGTLAAAAAVVVMGWVGLQVWDWVEVFGDPAARVLTLQDRQGRPIGRALLRPDQRALLVSALPAPPEGKVYQAWGLDTGSPVPLRTFRSGVVLLELPPGAKGLAVSLEPPGGSRTPTEVVGMSVNL</sequence>
<evidence type="ECO:0000256" key="8">
    <source>
        <dbReference type="ARBA" id="ARBA00030803"/>
    </source>
</evidence>
<dbReference type="NCBIfam" id="NF010501">
    <property type="entry name" value="PRK13920.1"/>
    <property type="match status" value="1"/>
</dbReference>
<dbReference type="RefSeq" id="WP_013157137.1">
    <property type="nucleotide sequence ID" value="NC_014212.1"/>
</dbReference>
<feature type="domain" description="Anti-sigma K factor RskA C-terminal" evidence="10">
    <location>
        <begin position="85"/>
        <end position="197"/>
    </location>
</feature>
<dbReference type="PANTHER" id="PTHR37461:SF1">
    <property type="entry name" value="ANTI-SIGMA-K FACTOR RSKA"/>
    <property type="match status" value="1"/>
</dbReference>
<evidence type="ECO:0000256" key="1">
    <source>
        <dbReference type="ARBA" id="ARBA00004167"/>
    </source>
</evidence>
<evidence type="ECO:0000256" key="6">
    <source>
        <dbReference type="ARBA" id="ARBA00023136"/>
    </source>
</evidence>
<evidence type="ECO:0000259" key="10">
    <source>
        <dbReference type="Pfam" id="PF10099"/>
    </source>
</evidence>
<evidence type="ECO:0000256" key="9">
    <source>
        <dbReference type="SAM" id="Phobius"/>
    </source>
</evidence>
<evidence type="ECO:0000313" key="11">
    <source>
        <dbReference type="EMBL" id="ADH62545.1"/>
    </source>
</evidence>
<dbReference type="Pfam" id="PF10099">
    <property type="entry name" value="RskA_C"/>
    <property type="match status" value="1"/>
</dbReference>
<protein>
    <recommendedName>
        <fullName evidence="8">Regulator of SigK</fullName>
    </recommendedName>
    <alternativeName>
        <fullName evidence="7">Sigma-K anti-sigma factor RskA</fullName>
    </alternativeName>
</protein>
<keyword evidence="6 9" id="KW-0472">Membrane</keyword>
<reference evidence="11 12" key="1">
    <citation type="journal article" date="2010" name="Stand. Genomic Sci.">
        <title>Complete genome sequence of Meiothermus silvanus type strain (VI-R2).</title>
        <authorList>
            <person name="Sikorski J."/>
            <person name="Tindall B.J."/>
            <person name="Lowry S."/>
            <person name="Lucas S."/>
            <person name="Nolan M."/>
            <person name="Copeland A."/>
            <person name="Glavina Del Rio T."/>
            <person name="Tice H."/>
            <person name="Cheng J.F."/>
            <person name="Han C."/>
            <person name="Pitluck S."/>
            <person name="Liolios K."/>
            <person name="Ivanova N."/>
            <person name="Mavromatis K."/>
            <person name="Mikhailova N."/>
            <person name="Pati A."/>
            <person name="Goodwin L."/>
            <person name="Chen A."/>
            <person name="Palaniappan K."/>
            <person name="Land M."/>
            <person name="Hauser L."/>
            <person name="Chang Y.J."/>
            <person name="Jeffries C.D."/>
            <person name="Rohde M."/>
            <person name="Goker M."/>
            <person name="Woyke T."/>
            <person name="Bristow J."/>
            <person name="Eisen J.A."/>
            <person name="Markowitz V."/>
            <person name="Hugenholtz P."/>
            <person name="Kyrpides N.C."/>
            <person name="Klenk H.P."/>
            <person name="Lapidus A."/>
        </authorList>
    </citation>
    <scope>NUCLEOTIDE SEQUENCE [LARGE SCALE GENOMIC DNA]</scope>
    <source>
        <strain evidence="12">ATCC 700542 / DSM 9946 / VI-R2</strain>
    </source>
</reference>
<dbReference type="Proteomes" id="UP000001916">
    <property type="component" value="Chromosome"/>
</dbReference>
<evidence type="ECO:0000256" key="7">
    <source>
        <dbReference type="ARBA" id="ARBA00029829"/>
    </source>
</evidence>
<keyword evidence="4 9" id="KW-0812">Transmembrane</keyword>
<evidence type="ECO:0000256" key="4">
    <source>
        <dbReference type="ARBA" id="ARBA00022692"/>
    </source>
</evidence>
<dbReference type="InterPro" id="IPR041916">
    <property type="entry name" value="Anti_sigma_zinc_sf"/>
</dbReference>
<dbReference type="Gene3D" id="1.10.10.1320">
    <property type="entry name" value="Anti-sigma factor, zinc-finger domain"/>
    <property type="match status" value="1"/>
</dbReference>